<comment type="caution">
    <text evidence="2">The sequence shown here is derived from an EMBL/GenBank/DDBJ whole genome shotgun (WGS) entry which is preliminary data.</text>
</comment>
<evidence type="ECO:0000256" key="1">
    <source>
        <dbReference type="ARBA" id="ARBA00022679"/>
    </source>
</evidence>
<gene>
    <name evidence="2" type="ORF">DWB85_17890</name>
</gene>
<keyword evidence="1 2" id="KW-0808">Transferase</keyword>
<dbReference type="InterPro" id="IPR026634">
    <property type="entry name" value="TPST-like"/>
</dbReference>
<dbReference type="Gene3D" id="3.40.50.300">
    <property type="entry name" value="P-loop containing nucleotide triphosphate hydrolases"/>
    <property type="match status" value="1"/>
</dbReference>
<dbReference type="PANTHER" id="PTHR12788">
    <property type="entry name" value="PROTEIN-TYROSINE SULFOTRANSFERASE 2"/>
    <property type="match status" value="1"/>
</dbReference>
<reference evidence="2 3" key="1">
    <citation type="submission" date="2018-07" db="EMBL/GenBank/DDBJ databases">
        <title>Halioglobus sp. genome submission.</title>
        <authorList>
            <person name="Ye M.-Q."/>
            <person name="Du Z.-J."/>
        </authorList>
    </citation>
    <scope>NUCLEOTIDE SEQUENCE [LARGE SCALE GENOMIC DNA]</scope>
    <source>
        <strain evidence="2 3">U0301</strain>
    </source>
</reference>
<evidence type="ECO:0000313" key="2">
    <source>
        <dbReference type="EMBL" id="RLQ20368.1"/>
    </source>
</evidence>
<dbReference type="AlphaFoldDB" id="A0A3L7DS86"/>
<dbReference type="InterPro" id="IPR027417">
    <property type="entry name" value="P-loop_NTPase"/>
</dbReference>
<sequence>MTTSGRRQVKSLQKLLKLLDADIRAKNLHAAKLALRGQWWDMLRPEQSDPIFLVGCSRSGTTVTYETLIASGAFLNLGYEIPQFWNSLYGPLNNGWESEAAGAQDAKPEHRDSALRYFYQRLGAGVVLDKTCINTLRVPYLYKLFPNARFVFIHRDGRDNISSMIDGWRQGRTDGAFGLDQFFGPSPEPVSINSGEFKEWHFFLPPGWRDYNHANLEDVCAYQWLTANGMALEASTCIPPEQWIQIRYEDILDRPVDLFSEVFGRLGVTFDKQLEAHCASLDRRPTSIVSGPPQREKWRERHPDEIERILPDIAPMMRKLEYEVSN</sequence>
<keyword evidence="3" id="KW-1185">Reference proteome</keyword>
<dbReference type="SUPFAM" id="SSF52540">
    <property type="entry name" value="P-loop containing nucleoside triphosphate hydrolases"/>
    <property type="match status" value="1"/>
</dbReference>
<organism evidence="2 3">
    <name type="scientific">Seongchinamella sediminis</name>
    <dbReference type="NCBI Taxonomy" id="2283635"/>
    <lineage>
        <taxon>Bacteria</taxon>
        <taxon>Pseudomonadati</taxon>
        <taxon>Pseudomonadota</taxon>
        <taxon>Gammaproteobacteria</taxon>
        <taxon>Cellvibrionales</taxon>
        <taxon>Halieaceae</taxon>
        <taxon>Seongchinamella</taxon>
    </lineage>
</organism>
<accession>A0A3L7DS86</accession>
<dbReference type="OrthoDB" id="5729795at2"/>
<evidence type="ECO:0000313" key="3">
    <source>
        <dbReference type="Proteomes" id="UP000265509"/>
    </source>
</evidence>
<proteinExistence type="predicted"/>
<dbReference type="RefSeq" id="WP_117957265.1">
    <property type="nucleotide sequence ID" value="NZ_QRAN01000029.1"/>
</dbReference>
<dbReference type="EMBL" id="QRAN01000029">
    <property type="protein sequence ID" value="RLQ20368.1"/>
    <property type="molecule type" value="Genomic_DNA"/>
</dbReference>
<dbReference type="Proteomes" id="UP000265509">
    <property type="component" value="Unassembled WGS sequence"/>
</dbReference>
<dbReference type="GO" id="GO:0008476">
    <property type="term" value="F:protein-tyrosine sulfotransferase activity"/>
    <property type="evidence" value="ECO:0007669"/>
    <property type="project" value="InterPro"/>
</dbReference>
<dbReference type="Pfam" id="PF13469">
    <property type="entry name" value="Sulfotransfer_3"/>
    <property type="match status" value="1"/>
</dbReference>
<name>A0A3L7DS86_9GAMM</name>
<protein>
    <submittedName>
        <fullName evidence="2">Sulfotransferase</fullName>
    </submittedName>
</protein>
<dbReference type="PANTHER" id="PTHR12788:SF10">
    <property type="entry name" value="PROTEIN-TYROSINE SULFOTRANSFERASE"/>
    <property type="match status" value="1"/>
</dbReference>